<sequence length="138" mass="15689">MTKVKLKLCTDDSVLKQARTEAKSKVTKLQRHLFQCSSCRKTHIQNDYVQSVECPCGGLLVIKYTYIGNKEYYAYGEAVGQQIEPGNLVKQVRKSLKLSQKELADILGVNQQFISGMEQGAKQVPQRVIDRLTDLYFE</sequence>
<evidence type="ECO:0000313" key="2">
    <source>
        <dbReference type="EMBL" id="SCM83733.1"/>
    </source>
</evidence>
<dbReference type="Pfam" id="PF01381">
    <property type="entry name" value="HTH_3"/>
    <property type="match status" value="1"/>
</dbReference>
<dbReference type="SUPFAM" id="SSF47413">
    <property type="entry name" value="lambda repressor-like DNA-binding domains"/>
    <property type="match status" value="1"/>
</dbReference>
<organism evidence="2">
    <name type="scientific">uncultured Sporomusa sp</name>
    <dbReference type="NCBI Taxonomy" id="307249"/>
    <lineage>
        <taxon>Bacteria</taxon>
        <taxon>Bacillati</taxon>
        <taxon>Bacillota</taxon>
        <taxon>Negativicutes</taxon>
        <taxon>Selenomonadales</taxon>
        <taxon>Sporomusaceae</taxon>
        <taxon>Sporomusa</taxon>
        <taxon>environmental samples</taxon>
    </lineage>
</organism>
<dbReference type="RefSeq" id="WP_288186085.1">
    <property type="nucleotide sequence ID" value="NZ_LT608335.1"/>
</dbReference>
<proteinExistence type="predicted"/>
<protein>
    <recommendedName>
        <fullName evidence="1">HTH cro/C1-type domain-containing protein</fullName>
    </recommendedName>
</protein>
<dbReference type="InterPro" id="IPR001387">
    <property type="entry name" value="Cro/C1-type_HTH"/>
</dbReference>
<feature type="domain" description="HTH cro/C1-type" evidence="1">
    <location>
        <begin position="89"/>
        <end position="136"/>
    </location>
</feature>
<dbReference type="GO" id="GO:0003677">
    <property type="term" value="F:DNA binding"/>
    <property type="evidence" value="ECO:0007669"/>
    <property type="project" value="InterPro"/>
</dbReference>
<dbReference type="EMBL" id="FMJE01000007">
    <property type="protein sequence ID" value="SCM83733.1"/>
    <property type="molecule type" value="Genomic_DNA"/>
</dbReference>
<name>A0A212M1Q3_9FIRM</name>
<dbReference type="PROSITE" id="PS50943">
    <property type="entry name" value="HTH_CROC1"/>
    <property type="match status" value="1"/>
</dbReference>
<gene>
    <name evidence="2" type="ORF">KL86SPO_70591</name>
</gene>
<dbReference type="InterPro" id="IPR010982">
    <property type="entry name" value="Lambda_DNA-bd_dom_sf"/>
</dbReference>
<dbReference type="Gene3D" id="1.10.260.40">
    <property type="entry name" value="lambda repressor-like DNA-binding domains"/>
    <property type="match status" value="1"/>
</dbReference>
<evidence type="ECO:0000259" key="1">
    <source>
        <dbReference type="PROSITE" id="PS50943"/>
    </source>
</evidence>
<reference evidence="2" key="1">
    <citation type="submission" date="2016-08" db="EMBL/GenBank/DDBJ databases">
        <authorList>
            <person name="Seilhamer J.J."/>
        </authorList>
    </citation>
    <scope>NUCLEOTIDE SEQUENCE</scope>
    <source>
        <strain evidence="2">86</strain>
    </source>
</reference>
<dbReference type="SMART" id="SM00530">
    <property type="entry name" value="HTH_XRE"/>
    <property type="match status" value="1"/>
</dbReference>
<dbReference type="CDD" id="cd00093">
    <property type="entry name" value="HTH_XRE"/>
    <property type="match status" value="1"/>
</dbReference>
<accession>A0A212M1Q3</accession>
<dbReference type="AlphaFoldDB" id="A0A212M1Q3"/>